<dbReference type="Proteomes" id="UP000644140">
    <property type="component" value="Chromosome"/>
</dbReference>
<sequence length="82" mass="9811">MKKKTKINRLVRARHKDNIEKTMAVQLRYHFNKNPWVSDKIHQIEIYSVDGLIKYKVLNVAYEGRRITFLYGSLTYAVDLRN</sequence>
<protein>
    <submittedName>
        <fullName evidence="1">Uncharacterized protein</fullName>
    </submittedName>
</protein>
<reference evidence="1" key="1">
    <citation type="submission" date="2022-02" db="EMBL/GenBank/DDBJ databases">
        <title>Characterization of Tn125 harboring carbapenem-resistant Acinetobacter bereziniae clinical isolates.</title>
        <authorList>
            <person name="Wong N.-K."/>
            <person name="Pan Q."/>
        </authorList>
    </citation>
    <scope>NUCLEOTIDE SEQUENCE</scope>
    <source>
        <strain evidence="1">GD03393</strain>
    </source>
</reference>
<evidence type="ECO:0000313" key="1">
    <source>
        <dbReference type="EMBL" id="UUN99268.1"/>
    </source>
</evidence>
<dbReference type="KEGG" id="aber:BSR55_14465"/>
<name>A0A3R9YZC6_ACIBZ</name>
<evidence type="ECO:0000313" key="2">
    <source>
        <dbReference type="Proteomes" id="UP000644140"/>
    </source>
</evidence>
<dbReference type="EMBL" id="CP092085">
    <property type="protein sequence ID" value="UUN99268.1"/>
    <property type="molecule type" value="Genomic_DNA"/>
</dbReference>
<proteinExistence type="predicted"/>
<organism evidence="1 2">
    <name type="scientific">Acinetobacter bereziniae</name>
    <name type="common">Acinetobacter genomosp. 10</name>
    <dbReference type="NCBI Taxonomy" id="106648"/>
    <lineage>
        <taxon>Bacteria</taxon>
        <taxon>Pseudomonadati</taxon>
        <taxon>Pseudomonadota</taxon>
        <taxon>Gammaproteobacteria</taxon>
        <taxon>Moraxellales</taxon>
        <taxon>Moraxellaceae</taxon>
        <taxon>Acinetobacter</taxon>
    </lineage>
</organism>
<dbReference type="RefSeq" id="WP_004829055.1">
    <property type="nucleotide sequence ID" value="NZ_BBLJ01000001.1"/>
</dbReference>
<accession>A0A3R9YZC6</accession>
<dbReference type="GeneID" id="69463260"/>
<dbReference type="AlphaFoldDB" id="A0A3R9YZC6"/>
<gene>
    <name evidence="1" type="ORF">I9054_007395</name>
</gene>